<dbReference type="Pfam" id="PF16477">
    <property type="entry name" value="DUF5054"/>
    <property type="match status" value="1"/>
</dbReference>
<reference evidence="2 3" key="1">
    <citation type="submission" date="2021-03" db="EMBL/GenBank/DDBJ databases">
        <title>Antimicrobial resistance genes in bacteria isolated from Japanese honey, and their potential for conferring macrolide and lincosamide resistance in the American foulbrood pathogen Paenibacillus larvae.</title>
        <authorList>
            <person name="Okamoto M."/>
            <person name="Kumagai M."/>
            <person name="Kanamori H."/>
            <person name="Takamatsu D."/>
        </authorList>
    </citation>
    <scope>NUCLEOTIDE SEQUENCE [LARGE SCALE GENOMIC DNA]</scope>
    <source>
        <strain evidence="2 3">J8TS2</strain>
    </source>
</reference>
<dbReference type="RefSeq" id="WP_212967467.1">
    <property type="nucleotide sequence ID" value="NZ_BORB01000060.1"/>
</dbReference>
<name>A0ABQ4KP94_9BACI</name>
<dbReference type="SUPFAM" id="SSF88713">
    <property type="entry name" value="Glycoside hydrolase/deacetylase"/>
    <property type="match status" value="1"/>
</dbReference>
<feature type="domain" description="Glycoside hydrolase family 38 N-terminal" evidence="1">
    <location>
        <begin position="3"/>
        <end position="216"/>
    </location>
</feature>
<dbReference type="InterPro" id="IPR011330">
    <property type="entry name" value="Glyco_hydro/deAcase_b/a-brl"/>
</dbReference>
<accession>A0ABQ4KP94</accession>
<dbReference type="InterPro" id="IPR027291">
    <property type="entry name" value="Glyco_hydro_38_N_sf"/>
</dbReference>
<dbReference type="InterPro" id="IPR032482">
    <property type="entry name" value="DUF5054"/>
</dbReference>
<evidence type="ECO:0000313" key="3">
    <source>
        <dbReference type="Proteomes" id="UP000679950"/>
    </source>
</evidence>
<evidence type="ECO:0000313" key="2">
    <source>
        <dbReference type="EMBL" id="GIN59766.1"/>
    </source>
</evidence>
<evidence type="ECO:0000259" key="1">
    <source>
        <dbReference type="Pfam" id="PF01074"/>
    </source>
</evidence>
<dbReference type="Pfam" id="PF01074">
    <property type="entry name" value="Glyco_hydro_38N"/>
    <property type="match status" value="1"/>
</dbReference>
<dbReference type="EMBL" id="BORB01000060">
    <property type="protein sequence ID" value="GIN59766.1"/>
    <property type="molecule type" value="Genomic_DNA"/>
</dbReference>
<keyword evidence="3" id="KW-1185">Reference proteome</keyword>
<organism evidence="2 3">
    <name type="scientific">Lederbergia ruris</name>
    <dbReference type="NCBI Taxonomy" id="217495"/>
    <lineage>
        <taxon>Bacteria</taxon>
        <taxon>Bacillati</taxon>
        <taxon>Bacillota</taxon>
        <taxon>Bacilli</taxon>
        <taxon>Bacillales</taxon>
        <taxon>Bacillaceae</taxon>
        <taxon>Lederbergia</taxon>
    </lineage>
</organism>
<comment type="caution">
    <text evidence="2">The sequence shown here is derived from an EMBL/GenBank/DDBJ whole genome shotgun (WGS) entry which is preliminary data.</text>
</comment>
<gene>
    <name evidence="2" type="ORF">J8TS2_40850</name>
</gene>
<proteinExistence type="predicted"/>
<dbReference type="Gene3D" id="3.20.110.10">
    <property type="entry name" value="Glycoside hydrolase 38, N terminal domain"/>
    <property type="match status" value="1"/>
</dbReference>
<sequence length="694" mass="80854">MKNVHVVFKTHLDIGFTDLAETVLQSYIREYIPNSINLAEKSEGRFIWTTGSWLISYFLKCPEVPEYEKNRMRSAIQSGLIRWHGLPVTTHTELMDEKLFEYGLSIFKELDKEFHKKTIASKMTDVPGHTIAIVPLMAKTGLKYLHIGVNASSAMPAVPEMFVWRARDGSEIIVHYAKDYGQTFERDGWEDILYFAHSHDNQGPPKSLEEINQLYETLAKQYPDSNIIASSLDDFAKVAWERRSELPIIEEEIADSWIHGIASDPKKVSNYRNLLLLRDKWLLEESMTIDSQEYKNFSDYLLLIAEHTWGGNGNVFLPDYRNYRIKDFENARAKDRIEINKNRSTMDFADLMASISTNINDRYYETKRSYALYEKSWQEQRNYINQAIFALEPAHQKEAMQLINKKVKILDIIPERGKEIKIGKEYIIGDFRVVFSESGGLKQIRIGGYDFLQGDNRFGELSYERFDFHNYNKYLSQYSRLDQQTASWALVDFAKRGIEAYPEIQHEIMKPIIEKSALQKPADHVNVIFDLSFRNNAMDLWGVPKIVQLVYTFNAEKHTIDVSLKWKDKKANRMPEAYWFETTLDVLNPYRWQMHKLGEYLSPYNVLSGGNRDIHALTEKGLKYTGTEGEIDISSREAPLVSFGHRGLLNFDNKQRPLNNGIFVNLYNNVWGTNFPAWFEDDMTFHFNAKFDMN</sequence>
<protein>
    <recommendedName>
        <fullName evidence="1">Glycoside hydrolase family 38 N-terminal domain-containing protein</fullName>
    </recommendedName>
</protein>
<dbReference type="Proteomes" id="UP000679950">
    <property type="component" value="Unassembled WGS sequence"/>
</dbReference>
<dbReference type="InterPro" id="IPR000602">
    <property type="entry name" value="Glyco_hydro_38_N"/>
</dbReference>
<dbReference type="CDD" id="cd10791">
    <property type="entry name" value="GH38N_AMII_like_1"/>
    <property type="match status" value="1"/>
</dbReference>